<accession>A0ABD3MAF7</accession>
<dbReference type="Proteomes" id="UP001530293">
    <property type="component" value="Unassembled WGS sequence"/>
</dbReference>
<feature type="chain" id="PRO_5044789631" description="FUN14 family protein" evidence="1">
    <location>
        <begin position="39"/>
        <end position="190"/>
    </location>
</feature>
<feature type="signal peptide" evidence="1">
    <location>
        <begin position="1"/>
        <end position="38"/>
    </location>
</feature>
<protein>
    <recommendedName>
        <fullName evidence="4">FUN14 family protein</fullName>
    </recommendedName>
</protein>
<keyword evidence="3" id="KW-1185">Reference proteome</keyword>
<name>A0ABD3MAF7_9STRA</name>
<evidence type="ECO:0000256" key="1">
    <source>
        <dbReference type="SAM" id="SignalP"/>
    </source>
</evidence>
<gene>
    <name evidence="2" type="ORF">ACHAWU_009653</name>
</gene>
<organism evidence="2 3">
    <name type="scientific">Discostella pseudostelligera</name>
    <dbReference type="NCBI Taxonomy" id="259834"/>
    <lineage>
        <taxon>Eukaryota</taxon>
        <taxon>Sar</taxon>
        <taxon>Stramenopiles</taxon>
        <taxon>Ochrophyta</taxon>
        <taxon>Bacillariophyta</taxon>
        <taxon>Coscinodiscophyceae</taxon>
        <taxon>Thalassiosirophycidae</taxon>
        <taxon>Stephanodiscales</taxon>
        <taxon>Stephanodiscaceae</taxon>
        <taxon>Discostella</taxon>
    </lineage>
</organism>
<reference evidence="2 3" key="1">
    <citation type="submission" date="2024-10" db="EMBL/GenBank/DDBJ databases">
        <title>Updated reference genomes for cyclostephanoid diatoms.</title>
        <authorList>
            <person name="Roberts W.R."/>
            <person name="Alverson A.J."/>
        </authorList>
    </citation>
    <scope>NUCLEOTIDE SEQUENCE [LARGE SCALE GENOMIC DNA]</scope>
    <source>
        <strain evidence="2 3">AJA232-27</strain>
    </source>
</reference>
<evidence type="ECO:0000313" key="2">
    <source>
        <dbReference type="EMBL" id="KAL3760974.1"/>
    </source>
</evidence>
<evidence type="ECO:0000313" key="3">
    <source>
        <dbReference type="Proteomes" id="UP001530293"/>
    </source>
</evidence>
<keyword evidence="1" id="KW-0732">Signal</keyword>
<dbReference type="EMBL" id="JALLBG020000168">
    <property type="protein sequence ID" value="KAL3760974.1"/>
    <property type="molecule type" value="Genomic_DNA"/>
</dbReference>
<evidence type="ECO:0008006" key="4">
    <source>
        <dbReference type="Google" id="ProtNLM"/>
    </source>
</evidence>
<dbReference type="AlphaFoldDB" id="A0ABD3MAF7"/>
<sequence length="190" mass="21177">MTNSSSSAIRSFRRWLHSSFRSIFLLSLCIILILPVQSQNNYCSHDGGLWGSLKSSIVPLAQPVQDSLCREYNKLSDTGRFVAGACVGFGASKLVVGATIRTVKTIGITYIAFEALEYAGILKEARRSSKNKQLLAQTRDYCLRTVDGIRHDVRYQLDPARMHRRLKRRMEHDKSGTVGFGTGSFLGFAL</sequence>
<comment type="caution">
    <text evidence="2">The sequence shown here is derived from an EMBL/GenBank/DDBJ whole genome shotgun (WGS) entry which is preliminary data.</text>
</comment>
<proteinExistence type="predicted"/>